<protein>
    <submittedName>
        <fullName evidence="1">Uncharacterized protein</fullName>
    </submittedName>
</protein>
<dbReference type="Proteomes" id="UP000274515">
    <property type="component" value="Unassembled WGS sequence"/>
</dbReference>
<gene>
    <name evidence="1" type="ORF">EIL87_18340</name>
</gene>
<accession>A0A3R8P208</accession>
<keyword evidence="2" id="KW-1185">Reference proteome</keyword>
<organism evidence="1 2">
    <name type="scientific">Saccharopolyspora rhizosphaerae</name>
    <dbReference type="NCBI Taxonomy" id="2492662"/>
    <lineage>
        <taxon>Bacteria</taxon>
        <taxon>Bacillati</taxon>
        <taxon>Actinomycetota</taxon>
        <taxon>Actinomycetes</taxon>
        <taxon>Pseudonocardiales</taxon>
        <taxon>Pseudonocardiaceae</taxon>
        <taxon>Saccharopolyspora</taxon>
    </lineage>
</organism>
<evidence type="ECO:0000313" key="2">
    <source>
        <dbReference type="Proteomes" id="UP000274515"/>
    </source>
</evidence>
<proteinExistence type="predicted"/>
<name>A0A3R8P208_9PSEU</name>
<dbReference type="AlphaFoldDB" id="A0A3R8P208"/>
<reference evidence="1 2" key="1">
    <citation type="submission" date="2018-11" db="EMBL/GenBank/DDBJ databases">
        <title>Saccharopolyspora rhizosphaerae sp. nov., an actinomycete isolated from rhizosphere soil in Thailand.</title>
        <authorList>
            <person name="Intra B."/>
            <person name="Euanorasetr J."/>
            <person name="Take A."/>
            <person name="Inahashi Y."/>
            <person name="Mori M."/>
            <person name="Panbangred W."/>
            <person name="Matsumoto A."/>
        </authorList>
    </citation>
    <scope>NUCLEOTIDE SEQUENCE [LARGE SCALE GENOMIC DNA]</scope>
    <source>
        <strain evidence="1 2">H219</strain>
    </source>
</reference>
<dbReference type="EMBL" id="RSAA01000017">
    <property type="protein sequence ID" value="RRO14707.1"/>
    <property type="molecule type" value="Genomic_DNA"/>
</dbReference>
<evidence type="ECO:0000313" key="1">
    <source>
        <dbReference type="EMBL" id="RRO14707.1"/>
    </source>
</evidence>
<sequence length="348" mass="37404">MIEPVLVVVGLRYGHCCFAVPPRERPVLDAVPVASSPSVQARPVPALRLPSGVGEVVGMSAGRWPMPAVVELGDLGPLSGTVAEQRAGVHRILHHPGWLAKLDEQPAGQDEAVRVDELVALPTALAEDDATVLRTCTAWPAARITTSDGSAHGCVIPAVPEGSRQIGEQHVDRQSRSDRLRACRNLVAVADVLERHDLVHPDWSWNTVLWRPDVSVFVTDVDRCGRGAVPNTPFPDWDDPLTPPAQEADACTARFRVALLVTRWLTGQSEGAAAVGALADSDGLGNRGLREVLLDVLLSTRREQRPSTAELEAVLAGELYVRDGAFPGRLPLPARPVREPSASVEYLD</sequence>
<comment type="caution">
    <text evidence="1">The sequence shown here is derived from an EMBL/GenBank/DDBJ whole genome shotgun (WGS) entry which is preliminary data.</text>
</comment>